<evidence type="ECO:0000256" key="1">
    <source>
        <dbReference type="SAM" id="MobiDB-lite"/>
    </source>
</evidence>
<evidence type="ECO:0000256" key="2">
    <source>
        <dbReference type="SAM" id="Phobius"/>
    </source>
</evidence>
<feature type="transmembrane region" description="Helical" evidence="2">
    <location>
        <begin position="6"/>
        <end position="25"/>
    </location>
</feature>
<dbReference type="InParanoid" id="A0A1Y2GRV7"/>
<keyword evidence="2" id="KW-0472">Membrane</keyword>
<feature type="transmembrane region" description="Helical" evidence="2">
    <location>
        <begin position="37"/>
        <end position="57"/>
    </location>
</feature>
<feature type="transmembrane region" description="Helical" evidence="2">
    <location>
        <begin position="122"/>
        <end position="141"/>
    </location>
</feature>
<name>A0A1Y2GRV7_9FUNG</name>
<protein>
    <submittedName>
        <fullName evidence="3">Uncharacterized protein</fullName>
    </submittedName>
</protein>
<accession>A0A1Y2GRV7</accession>
<comment type="caution">
    <text evidence="3">The sequence shown here is derived from an EMBL/GenBank/DDBJ whole genome shotgun (WGS) entry which is preliminary data.</text>
</comment>
<dbReference type="Proteomes" id="UP000193648">
    <property type="component" value="Unassembled WGS sequence"/>
</dbReference>
<proteinExistence type="predicted"/>
<dbReference type="GeneID" id="33572808"/>
<organism evidence="3 4">
    <name type="scientific">Lobosporangium transversale</name>
    <dbReference type="NCBI Taxonomy" id="64571"/>
    <lineage>
        <taxon>Eukaryota</taxon>
        <taxon>Fungi</taxon>
        <taxon>Fungi incertae sedis</taxon>
        <taxon>Mucoromycota</taxon>
        <taxon>Mortierellomycotina</taxon>
        <taxon>Mortierellomycetes</taxon>
        <taxon>Mortierellales</taxon>
        <taxon>Mortierellaceae</taxon>
        <taxon>Lobosporangium</taxon>
    </lineage>
</organism>
<keyword evidence="4" id="KW-1185">Reference proteome</keyword>
<keyword evidence="2" id="KW-1133">Transmembrane helix</keyword>
<evidence type="ECO:0000313" key="4">
    <source>
        <dbReference type="Proteomes" id="UP000193648"/>
    </source>
</evidence>
<dbReference type="EMBL" id="MCFF01000019">
    <property type="protein sequence ID" value="ORZ15572.1"/>
    <property type="molecule type" value="Genomic_DNA"/>
</dbReference>
<feature type="non-terminal residue" evidence="3">
    <location>
        <position position="1"/>
    </location>
</feature>
<feature type="compositionally biased region" description="Low complexity" evidence="1">
    <location>
        <begin position="97"/>
        <end position="108"/>
    </location>
</feature>
<reference evidence="3 4" key="1">
    <citation type="submission" date="2016-07" db="EMBL/GenBank/DDBJ databases">
        <title>Pervasive Adenine N6-methylation of Active Genes in Fungi.</title>
        <authorList>
            <consortium name="DOE Joint Genome Institute"/>
            <person name="Mondo S.J."/>
            <person name="Dannebaum R.O."/>
            <person name="Kuo R.C."/>
            <person name="Labutti K."/>
            <person name="Haridas S."/>
            <person name="Kuo A."/>
            <person name="Salamov A."/>
            <person name="Ahrendt S.R."/>
            <person name="Lipzen A."/>
            <person name="Sullivan W."/>
            <person name="Andreopoulos W.B."/>
            <person name="Clum A."/>
            <person name="Lindquist E."/>
            <person name="Daum C."/>
            <person name="Ramamoorthy G.K."/>
            <person name="Gryganskyi A."/>
            <person name="Culley D."/>
            <person name="Magnuson J.K."/>
            <person name="James T.Y."/>
            <person name="O'Malley M.A."/>
            <person name="Stajich J.E."/>
            <person name="Spatafora J.W."/>
            <person name="Visel A."/>
            <person name="Grigoriev I.V."/>
        </authorList>
    </citation>
    <scope>NUCLEOTIDE SEQUENCE [LARGE SCALE GENOMIC DNA]</scope>
    <source>
        <strain evidence="3 4">NRRL 3116</strain>
    </source>
</reference>
<dbReference type="AlphaFoldDB" id="A0A1Y2GRV7"/>
<dbReference type="RefSeq" id="XP_021881320.1">
    <property type="nucleotide sequence ID" value="XM_022030967.1"/>
</dbReference>
<feature type="region of interest" description="Disordered" evidence="1">
    <location>
        <begin position="70"/>
        <end position="119"/>
    </location>
</feature>
<sequence length="143" mass="14740">FSFLLSFFLFFSFFLSLFSSSSPLYHTFQSIFKMKFSASYTAIAILALTLPSFSIAADPVPAIGPAAVTVSQKPSAPSGPQPTRSNPPLINPGNGGSPTRPSASATTTAEEDPANPSNGSSLMAANSVFTIAGIVIALTAVGF</sequence>
<evidence type="ECO:0000313" key="3">
    <source>
        <dbReference type="EMBL" id="ORZ15572.1"/>
    </source>
</evidence>
<keyword evidence="2" id="KW-0812">Transmembrane</keyword>
<gene>
    <name evidence="3" type="ORF">BCR41DRAFT_65983</name>
</gene>